<reference evidence="1" key="2">
    <citation type="submission" date="2018-07" db="EMBL/GenBank/DDBJ databases">
        <authorList>
            <consortium name="NCBI Pathogen Detection Project"/>
        </authorList>
    </citation>
    <scope>NUCLEOTIDE SEQUENCE</scope>
    <source>
        <strain evidence="1">M152</strain>
    </source>
</reference>
<evidence type="ECO:0000313" key="1">
    <source>
        <dbReference type="EMBL" id="HAE4778060.1"/>
    </source>
</evidence>
<sequence length="47" mass="5548">MGDGSRMSVSRIETLCQPGRSFLNQLRGEFYQRYALIVLQQWREQQA</sequence>
<dbReference type="AlphaFoldDB" id="A0A731UYA7"/>
<organism evidence="1">
    <name type="scientific">Salmonella enterica subsp. enterica serovar London</name>
    <dbReference type="NCBI Taxonomy" id="149390"/>
    <lineage>
        <taxon>Bacteria</taxon>
        <taxon>Pseudomonadati</taxon>
        <taxon>Pseudomonadota</taxon>
        <taxon>Gammaproteobacteria</taxon>
        <taxon>Enterobacterales</taxon>
        <taxon>Enterobacteriaceae</taxon>
        <taxon>Salmonella</taxon>
    </lineage>
</organism>
<dbReference type="EMBL" id="DAASBC010000005">
    <property type="protein sequence ID" value="HAE4778060.1"/>
    <property type="molecule type" value="Genomic_DNA"/>
</dbReference>
<comment type="caution">
    <text evidence="1">The sequence shown here is derived from an EMBL/GenBank/DDBJ whole genome shotgun (WGS) entry which is preliminary data.</text>
</comment>
<protein>
    <submittedName>
        <fullName evidence="1">Uncharacterized protein</fullName>
    </submittedName>
</protein>
<reference evidence="1" key="1">
    <citation type="journal article" date="2018" name="Genome Biol.">
        <title>SKESA: strategic k-mer extension for scrupulous assemblies.</title>
        <authorList>
            <person name="Souvorov A."/>
            <person name="Agarwala R."/>
            <person name="Lipman D.J."/>
        </authorList>
    </citation>
    <scope>NUCLEOTIDE SEQUENCE</scope>
    <source>
        <strain evidence="1">M152</strain>
    </source>
</reference>
<accession>A0A731UYA7</accession>
<name>A0A731UYA7_SALET</name>
<gene>
    <name evidence="1" type="ORF">G4H16_001668</name>
</gene>
<proteinExistence type="predicted"/>